<keyword evidence="4" id="KW-1185">Reference proteome</keyword>
<dbReference type="InterPro" id="IPR009880">
    <property type="entry name" value="Glyoxal_oxidase_N"/>
</dbReference>
<feature type="domain" description="F5/8 type C" evidence="2">
    <location>
        <begin position="37"/>
        <end position="190"/>
    </location>
</feature>
<dbReference type="InterPro" id="IPR037293">
    <property type="entry name" value="Gal_Oxidase_central_sf"/>
</dbReference>
<protein>
    <submittedName>
        <fullName evidence="3">Galactose oxidase</fullName>
    </submittedName>
</protein>
<dbReference type="InterPro" id="IPR013783">
    <property type="entry name" value="Ig-like_fold"/>
</dbReference>
<dbReference type="SMART" id="SM00231">
    <property type="entry name" value="FA58C"/>
    <property type="match status" value="1"/>
</dbReference>
<dbReference type="SUPFAM" id="SSF49785">
    <property type="entry name" value="Galactose-binding domain-like"/>
    <property type="match status" value="1"/>
</dbReference>
<dbReference type="InterPro" id="IPR011043">
    <property type="entry name" value="Gal_Oxase/kelch_b-propeller"/>
</dbReference>
<dbReference type="Pfam" id="PF07250">
    <property type="entry name" value="Glyoxal_oxid_N"/>
    <property type="match status" value="1"/>
</dbReference>
<dbReference type="Gene3D" id="2.130.10.80">
    <property type="entry name" value="Galactose oxidase/kelch, beta-propeller"/>
    <property type="match status" value="1"/>
</dbReference>
<evidence type="ECO:0000313" key="3">
    <source>
        <dbReference type="EMBL" id="KAJ6437071.1"/>
    </source>
</evidence>
<evidence type="ECO:0000259" key="2">
    <source>
        <dbReference type="PROSITE" id="PS50022"/>
    </source>
</evidence>
<dbReference type="InterPro" id="IPR006652">
    <property type="entry name" value="Kelch_1"/>
</dbReference>
<name>A0AB34FE28_9HYPO</name>
<dbReference type="Pfam" id="PF01344">
    <property type="entry name" value="Kelch_1"/>
    <property type="match status" value="1"/>
</dbReference>
<dbReference type="InterPro" id="IPR000421">
    <property type="entry name" value="FA58C"/>
</dbReference>
<proteinExistence type="predicted"/>
<comment type="caution">
    <text evidence="3">The sequence shown here is derived from an EMBL/GenBank/DDBJ whole genome shotgun (WGS) entry which is preliminary data.</text>
</comment>
<organism evidence="3 4">
    <name type="scientific">Purpureocillium lavendulum</name>
    <dbReference type="NCBI Taxonomy" id="1247861"/>
    <lineage>
        <taxon>Eukaryota</taxon>
        <taxon>Fungi</taxon>
        <taxon>Dikarya</taxon>
        <taxon>Ascomycota</taxon>
        <taxon>Pezizomycotina</taxon>
        <taxon>Sordariomycetes</taxon>
        <taxon>Hypocreomycetidae</taxon>
        <taxon>Hypocreales</taxon>
        <taxon>Ophiocordycipitaceae</taxon>
        <taxon>Purpureocillium</taxon>
    </lineage>
</organism>
<evidence type="ECO:0000256" key="1">
    <source>
        <dbReference type="ARBA" id="ARBA00022729"/>
    </source>
</evidence>
<accession>A0AB34FE28</accession>
<dbReference type="SUPFAM" id="SSF50965">
    <property type="entry name" value="Galactose oxidase, central domain"/>
    <property type="match status" value="1"/>
</dbReference>
<dbReference type="SMART" id="SM00612">
    <property type="entry name" value="Kelch"/>
    <property type="match status" value="3"/>
</dbReference>
<reference evidence="3" key="1">
    <citation type="submission" date="2023-01" db="EMBL/GenBank/DDBJ databases">
        <title>The growth and conidiation of Purpureocillium lavendulum are regulated by nitrogen source and histone H3K14 acetylation.</title>
        <authorList>
            <person name="Tang P."/>
            <person name="Han J."/>
            <person name="Zhang C."/>
            <person name="Tang P."/>
            <person name="Qi F."/>
            <person name="Zhang K."/>
            <person name="Liang L."/>
        </authorList>
    </citation>
    <scope>NUCLEOTIDE SEQUENCE</scope>
    <source>
        <strain evidence="3">YMF1.00683</strain>
    </source>
</reference>
<dbReference type="Pfam" id="PF00754">
    <property type="entry name" value="F5_F8_type_C"/>
    <property type="match status" value="1"/>
</dbReference>
<gene>
    <name evidence="3" type="primary">GAOA</name>
    <name evidence="3" type="ORF">O9K51_10370</name>
</gene>
<evidence type="ECO:0000313" key="4">
    <source>
        <dbReference type="Proteomes" id="UP001163105"/>
    </source>
</evidence>
<dbReference type="Gene3D" id="2.60.40.10">
    <property type="entry name" value="Immunoglobulins"/>
    <property type="match status" value="1"/>
</dbReference>
<dbReference type="Proteomes" id="UP001163105">
    <property type="component" value="Unassembled WGS sequence"/>
</dbReference>
<dbReference type="Pfam" id="PF09118">
    <property type="entry name" value="GO-like_E_set"/>
    <property type="match status" value="1"/>
</dbReference>
<dbReference type="CDD" id="cd02851">
    <property type="entry name" value="E_set_GO_C"/>
    <property type="match status" value="1"/>
</dbReference>
<dbReference type="InterPro" id="IPR014756">
    <property type="entry name" value="Ig_E-set"/>
</dbReference>
<dbReference type="AlphaFoldDB" id="A0AB34FE28"/>
<dbReference type="InterPro" id="IPR008979">
    <property type="entry name" value="Galactose-bd-like_sf"/>
</dbReference>
<dbReference type="PANTHER" id="PTHR32208:SF68">
    <property type="entry name" value="GALACTOSE OXIDASE"/>
    <property type="match status" value="1"/>
</dbReference>
<dbReference type="InterPro" id="IPR015202">
    <property type="entry name" value="GO-like_E_set"/>
</dbReference>
<dbReference type="EMBL" id="JAQHRD010000014">
    <property type="protein sequence ID" value="KAJ6437071.1"/>
    <property type="molecule type" value="Genomic_DNA"/>
</dbReference>
<sequence length="682" mass="72995">MKLPNAISTVAWCRVFSPISAEAVKSDFHRPGVVLASDQTTPSLLAAKPIGNAITRAGWKVTCDSQEPGHECNNAVDGNNGSFWHTGYQGANPPHNITVDMGSLQNINGLSMLPRQDGNDHGWILRHEVLVSADGQGWEGPVATGTWYGDATPKYSNFEPRRVRYVRLVAMSETRGRQWTSVAELNIYAAQTVPQVQQGVGKWGLTLDFPVVPVAGAVDPLTGKVVVWSAYERDQFEGSPGGWTMTSTWDPTTGEVAERNVTNIGHDMFCPGLSLDANGRVVVTGGNNAQKTSFYDSTGGGWLPGPDMKVPRGYQSSATCSDGRVFTIGGSWSGGEFEKNGEVYDPKSNSWTTLSNAAVRPMLTADRQGIYRADNHAWLFGWRNGTVFQAGPGTAMNWYYTSGMGSVQPAGQRKTAGGGVDPDSMCGNAVMFDATRGKILTVGGAPSYQDTDATNRTHIITLGDAGRAVQVSLTSKGMRYPRIYANAVALPDGTVFVTGGQQHGVPFSDSTPQLTPKLYEPAQDRFVEQAPNSIIRVYHSIALLLPDATVLSGGGGLCGTCDTNHFDAQIFSPRYLFDGSGNLATRPVIRGVSTKELRLGNSITVTTDGPVRDAALIRYGSSTHTVNTDQRRVPLELKSNGGSSYTASLPGDLGVLLPGYWMLFVMSENGVPSVAVTVKVLL</sequence>
<dbReference type="SUPFAM" id="SSF81296">
    <property type="entry name" value="E set domains"/>
    <property type="match status" value="1"/>
</dbReference>
<keyword evidence="1" id="KW-0732">Signal</keyword>
<dbReference type="PANTHER" id="PTHR32208">
    <property type="entry name" value="SECRETED PROTEIN-RELATED"/>
    <property type="match status" value="1"/>
</dbReference>
<dbReference type="PROSITE" id="PS50022">
    <property type="entry name" value="FA58C_3"/>
    <property type="match status" value="1"/>
</dbReference>
<dbReference type="Gene3D" id="2.60.120.260">
    <property type="entry name" value="Galactose-binding domain-like"/>
    <property type="match status" value="1"/>
</dbReference>